<dbReference type="GO" id="GO:0006355">
    <property type="term" value="P:regulation of DNA-templated transcription"/>
    <property type="evidence" value="ECO:0007669"/>
    <property type="project" value="InterPro"/>
</dbReference>
<reference evidence="8 9" key="1">
    <citation type="submission" date="2020-08" db="EMBL/GenBank/DDBJ databases">
        <title>Genomic Encyclopedia of Type Strains, Phase IV (KMG-IV): sequencing the most valuable type-strain genomes for metagenomic binning, comparative biology and taxonomic classification.</title>
        <authorList>
            <person name="Goeker M."/>
        </authorList>
    </citation>
    <scope>NUCLEOTIDE SEQUENCE [LARGE SCALE GENOMIC DNA]</scope>
    <source>
        <strain evidence="8 9">DSM 105074</strain>
    </source>
</reference>
<evidence type="ECO:0000256" key="2">
    <source>
        <dbReference type="ARBA" id="ARBA00023012"/>
    </source>
</evidence>
<dbReference type="PANTHER" id="PTHR48111">
    <property type="entry name" value="REGULATOR OF RPOS"/>
    <property type="match status" value="1"/>
</dbReference>
<evidence type="ECO:0000256" key="4">
    <source>
        <dbReference type="PROSITE-ProRule" id="PRU00169"/>
    </source>
</evidence>
<evidence type="ECO:0000256" key="3">
    <source>
        <dbReference type="ARBA" id="ARBA00023125"/>
    </source>
</evidence>
<dbReference type="RefSeq" id="WP_184175097.1">
    <property type="nucleotide sequence ID" value="NZ_JACHGF010000004.1"/>
</dbReference>
<keyword evidence="1 4" id="KW-0597">Phosphoprotein</keyword>
<dbReference type="CDD" id="cd00383">
    <property type="entry name" value="trans_reg_C"/>
    <property type="match status" value="1"/>
</dbReference>
<dbReference type="InterPro" id="IPR016032">
    <property type="entry name" value="Sig_transdc_resp-reg_C-effctor"/>
</dbReference>
<comment type="caution">
    <text evidence="8">The sequence shown here is derived from an EMBL/GenBank/DDBJ whole genome shotgun (WGS) entry which is preliminary data.</text>
</comment>
<dbReference type="SUPFAM" id="SSF52172">
    <property type="entry name" value="CheY-like"/>
    <property type="match status" value="1"/>
</dbReference>
<keyword evidence="9" id="KW-1185">Reference proteome</keyword>
<feature type="domain" description="Response regulatory" evidence="6">
    <location>
        <begin position="5"/>
        <end position="119"/>
    </location>
</feature>
<dbReference type="EMBL" id="JACHGF010000004">
    <property type="protein sequence ID" value="MBB5285168.1"/>
    <property type="molecule type" value="Genomic_DNA"/>
</dbReference>
<dbReference type="InterPro" id="IPR011006">
    <property type="entry name" value="CheY-like_superfamily"/>
</dbReference>
<dbReference type="SUPFAM" id="SSF46894">
    <property type="entry name" value="C-terminal effector domain of the bipartite response regulators"/>
    <property type="match status" value="1"/>
</dbReference>
<gene>
    <name evidence="8" type="ORF">HNQ92_003316</name>
</gene>
<dbReference type="GO" id="GO:0000156">
    <property type="term" value="F:phosphorelay response regulator activity"/>
    <property type="evidence" value="ECO:0007669"/>
    <property type="project" value="TreeGrafter"/>
</dbReference>
<evidence type="ECO:0000313" key="9">
    <source>
        <dbReference type="Proteomes" id="UP000557307"/>
    </source>
</evidence>
<dbReference type="InterPro" id="IPR001789">
    <property type="entry name" value="Sig_transdc_resp-reg_receiver"/>
</dbReference>
<dbReference type="AlphaFoldDB" id="A0A840TY92"/>
<accession>A0A840TY92</accession>
<dbReference type="SMART" id="SM00448">
    <property type="entry name" value="REC"/>
    <property type="match status" value="1"/>
</dbReference>
<feature type="domain" description="OmpR/PhoB-type" evidence="7">
    <location>
        <begin position="139"/>
        <end position="236"/>
    </location>
</feature>
<dbReference type="PANTHER" id="PTHR48111:SF40">
    <property type="entry name" value="PHOSPHATE REGULON TRANSCRIPTIONAL REGULATORY PROTEIN PHOB"/>
    <property type="match status" value="1"/>
</dbReference>
<name>A0A840TY92_9BACT</name>
<dbReference type="Gene3D" id="1.10.10.10">
    <property type="entry name" value="Winged helix-like DNA-binding domain superfamily/Winged helix DNA-binding domain"/>
    <property type="match status" value="1"/>
</dbReference>
<keyword evidence="2" id="KW-0902">Two-component regulatory system</keyword>
<dbReference type="SMART" id="SM00862">
    <property type="entry name" value="Trans_reg_C"/>
    <property type="match status" value="1"/>
</dbReference>
<organism evidence="8 9">
    <name type="scientific">Rhabdobacter roseus</name>
    <dbReference type="NCBI Taxonomy" id="1655419"/>
    <lineage>
        <taxon>Bacteria</taxon>
        <taxon>Pseudomonadati</taxon>
        <taxon>Bacteroidota</taxon>
        <taxon>Cytophagia</taxon>
        <taxon>Cytophagales</taxon>
        <taxon>Cytophagaceae</taxon>
        <taxon>Rhabdobacter</taxon>
    </lineage>
</organism>
<evidence type="ECO:0000259" key="6">
    <source>
        <dbReference type="PROSITE" id="PS50110"/>
    </source>
</evidence>
<protein>
    <submittedName>
        <fullName evidence="8">DNA-binding response OmpR family regulator</fullName>
    </submittedName>
</protein>
<proteinExistence type="predicted"/>
<dbReference type="GO" id="GO:0005829">
    <property type="term" value="C:cytosol"/>
    <property type="evidence" value="ECO:0007669"/>
    <property type="project" value="TreeGrafter"/>
</dbReference>
<dbReference type="Gene3D" id="3.40.50.2300">
    <property type="match status" value="1"/>
</dbReference>
<feature type="DNA-binding region" description="OmpR/PhoB-type" evidence="5">
    <location>
        <begin position="139"/>
        <end position="236"/>
    </location>
</feature>
<dbReference type="PROSITE" id="PS50110">
    <property type="entry name" value="RESPONSE_REGULATORY"/>
    <property type="match status" value="1"/>
</dbReference>
<dbReference type="InterPro" id="IPR039420">
    <property type="entry name" value="WalR-like"/>
</dbReference>
<evidence type="ECO:0000313" key="8">
    <source>
        <dbReference type="EMBL" id="MBB5285168.1"/>
    </source>
</evidence>
<evidence type="ECO:0000256" key="1">
    <source>
        <dbReference type="ARBA" id="ARBA00022553"/>
    </source>
</evidence>
<dbReference type="Proteomes" id="UP000557307">
    <property type="component" value="Unassembled WGS sequence"/>
</dbReference>
<dbReference type="PROSITE" id="PS51755">
    <property type="entry name" value="OMPR_PHOB"/>
    <property type="match status" value="1"/>
</dbReference>
<keyword evidence="3 5" id="KW-0238">DNA-binding</keyword>
<dbReference type="InterPro" id="IPR001867">
    <property type="entry name" value="OmpR/PhoB-type_DNA-bd"/>
</dbReference>
<dbReference type="GO" id="GO:0000976">
    <property type="term" value="F:transcription cis-regulatory region binding"/>
    <property type="evidence" value="ECO:0007669"/>
    <property type="project" value="TreeGrafter"/>
</dbReference>
<dbReference type="Pfam" id="PF00072">
    <property type="entry name" value="Response_reg"/>
    <property type="match status" value="1"/>
</dbReference>
<dbReference type="Pfam" id="PF00486">
    <property type="entry name" value="Trans_reg_C"/>
    <property type="match status" value="1"/>
</dbReference>
<dbReference type="CDD" id="cd17574">
    <property type="entry name" value="REC_OmpR"/>
    <property type="match status" value="1"/>
</dbReference>
<evidence type="ECO:0000256" key="5">
    <source>
        <dbReference type="PROSITE-ProRule" id="PRU01091"/>
    </source>
</evidence>
<dbReference type="InterPro" id="IPR036388">
    <property type="entry name" value="WH-like_DNA-bd_sf"/>
</dbReference>
<dbReference type="GO" id="GO:0032993">
    <property type="term" value="C:protein-DNA complex"/>
    <property type="evidence" value="ECO:0007669"/>
    <property type="project" value="TreeGrafter"/>
</dbReference>
<feature type="modified residue" description="4-aspartylphosphate" evidence="4">
    <location>
        <position position="54"/>
    </location>
</feature>
<sequence length="246" mass="28538">MTRLKLLYVEDEPFLGKIVKESLESRDFDVRMVADGGQVMAEYGAFAPDLCVLDVMLPQRDGYELAREIRALNPRMPILFLTAKTQTDDVLKGFQVGGNDYIRKPFSLEELIVRIQNLYQLAQLREGTLSLAQPTEVPLESIRLGRYLFFPQQYELRLDGHVRKLSHREAELLSILIENRNFKVQRRDILMRVWGDDSFFNSRNLDVYITRLRDYFRDDPQVEIVTLKGVGYLFKGAAPYPVQSGR</sequence>
<evidence type="ECO:0000259" key="7">
    <source>
        <dbReference type="PROSITE" id="PS51755"/>
    </source>
</evidence>